<proteinExistence type="predicted"/>
<keyword evidence="3" id="KW-1185">Reference proteome</keyword>
<evidence type="ECO:0000256" key="1">
    <source>
        <dbReference type="SAM" id="Phobius"/>
    </source>
</evidence>
<dbReference type="Proteomes" id="UP000616608">
    <property type="component" value="Unassembled WGS sequence"/>
</dbReference>
<sequence length="666" mass="78054">MKGIKLFIAFFTIWIGLLIIGESKVFYLQNFSDAFTNTTMYEQKGIDKEQMRTDILKAAHSHQVDFFILSSTPNGTNIQYNIYGTKNVHTYIAHNFHITNKTYKSFLLGNVSFDFTSFESASIDELSLTTNYYVIGSSENIQAFKMALINTYAGNHPIEGSNEMNNMIIIAIWFLVGTVILMFTIYDILHQQKENLIRITMGESVHVIVLRNIIIDSSVLLLLFLISYWSLQPLTNPSYALHISLLAFTIIIILNACAYVTMYRYNLKKAFSNSRNVRGVLGFNYLIKVISIIVTTAIVSSNVIIIYEAYIVYQQKDFFEDYKEYAHVFFRYDVLPLEEEQQFHSNDDDQQQKYHLMSERENYYNYLFYQQNYYQGVDQVLQLSFEDASFDQVSMNKSMERYVKGLIPSIQNKDFTKEIYILMPHALKEDESLIEETMLSSTFYDTTTFSREVIYYDETVSFATNHTKDFYTTSYVKNPVIIFLNIDPTTIDPSVIKDTDYIDFPRMMYHVTKEQVQQFAKEQGLENQTHFYINVWENFERKWEMSKRMLYINSVFMCLILFLECIIITTIIRLEYQMNALEIAIKKTLGYRVWERNKKLILMPVITTIIGIIGAFMGMLLYNVESWLYVLFSNFILLILEITYILFLVNKMDREQLAKILKGGNV</sequence>
<keyword evidence="1" id="KW-0812">Transmembrane</keyword>
<feature type="transmembrane region" description="Helical" evidence="1">
    <location>
        <begin position="243"/>
        <end position="265"/>
    </location>
</feature>
<feature type="transmembrane region" description="Helical" evidence="1">
    <location>
        <begin position="167"/>
        <end position="189"/>
    </location>
</feature>
<comment type="caution">
    <text evidence="2">The sequence shown here is derived from an EMBL/GenBank/DDBJ whole genome shotgun (WGS) entry which is preliminary data.</text>
</comment>
<feature type="transmembrane region" description="Helical" evidence="1">
    <location>
        <begin position="550"/>
        <end position="572"/>
    </location>
</feature>
<reference evidence="2" key="2">
    <citation type="submission" date="2020-09" db="EMBL/GenBank/DDBJ databases">
        <authorList>
            <person name="Sun Q."/>
            <person name="Zhou Y."/>
        </authorList>
    </citation>
    <scope>NUCLEOTIDE SEQUENCE</scope>
    <source>
        <strain evidence="2">CGMCC 1.15760</strain>
    </source>
</reference>
<reference evidence="2" key="1">
    <citation type="journal article" date="2014" name="Int. J. Syst. Evol. Microbiol.">
        <title>Complete genome sequence of Corynebacterium casei LMG S-19264T (=DSM 44701T), isolated from a smear-ripened cheese.</title>
        <authorList>
            <consortium name="US DOE Joint Genome Institute (JGI-PGF)"/>
            <person name="Walter F."/>
            <person name="Albersmeier A."/>
            <person name="Kalinowski J."/>
            <person name="Ruckert C."/>
        </authorList>
    </citation>
    <scope>NUCLEOTIDE SEQUENCE</scope>
    <source>
        <strain evidence="2">CGMCC 1.15760</strain>
    </source>
</reference>
<accession>A0A917FXD5</accession>
<evidence type="ECO:0000313" key="2">
    <source>
        <dbReference type="EMBL" id="GGG11008.1"/>
    </source>
</evidence>
<organism evidence="2 3">
    <name type="scientific">Lysinibacillus alkalisoli</name>
    <dbReference type="NCBI Taxonomy" id="1911548"/>
    <lineage>
        <taxon>Bacteria</taxon>
        <taxon>Bacillati</taxon>
        <taxon>Bacillota</taxon>
        <taxon>Bacilli</taxon>
        <taxon>Bacillales</taxon>
        <taxon>Bacillaceae</taxon>
        <taxon>Lysinibacillus</taxon>
    </lineage>
</organism>
<gene>
    <name evidence="2" type="ORF">GCM10007425_01660</name>
</gene>
<feature type="transmembrane region" description="Helical" evidence="1">
    <location>
        <begin position="285"/>
        <end position="307"/>
    </location>
</feature>
<dbReference type="EMBL" id="BMJT01000001">
    <property type="protein sequence ID" value="GGG11008.1"/>
    <property type="molecule type" value="Genomic_DNA"/>
</dbReference>
<evidence type="ECO:0008006" key="4">
    <source>
        <dbReference type="Google" id="ProtNLM"/>
    </source>
</evidence>
<feature type="transmembrane region" description="Helical" evidence="1">
    <location>
        <begin position="600"/>
        <end position="621"/>
    </location>
</feature>
<name>A0A917FXD5_9BACI</name>
<feature type="transmembrane region" description="Helical" evidence="1">
    <location>
        <begin position="627"/>
        <end position="649"/>
    </location>
</feature>
<feature type="transmembrane region" description="Helical" evidence="1">
    <location>
        <begin position="209"/>
        <end position="231"/>
    </location>
</feature>
<keyword evidence="1" id="KW-1133">Transmembrane helix</keyword>
<evidence type="ECO:0000313" key="3">
    <source>
        <dbReference type="Proteomes" id="UP000616608"/>
    </source>
</evidence>
<protein>
    <recommendedName>
        <fullName evidence="4">DUF1430 domain-containing protein</fullName>
    </recommendedName>
</protein>
<dbReference type="RefSeq" id="WP_188613115.1">
    <property type="nucleotide sequence ID" value="NZ_BMJT01000001.1"/>
</dbReference>
<dbReference type="AlphaFoldDB" id="A0A917FXD5"/>
<keyword evidence="1" id="KW-0472">Membrane</keyword>